<evidence type="ECO:0000256" key="6">
    <source>
        <dbReference type="PROSITE-ProRule" id="PRU00284"/>
    </source>
</evidence>
<accession>A0ABT3DBT7</accession>
<name>A0ABT3DBT7_9BACI</name>
<evidence type="ECO:0000256" key="3">
    <source>
        <dbReference type="ARBA" id="ARBA00023136"/>
    </source>
</evidence>
<feature type="domain" description="HAMP" evidence="9">
    <location>
        <begin position="213"/>
        <end position="265"/>
    </location>
</feature>
<evidence type="ECO:0000256" key="2">
    <source>
        <dbReference type="ARBA" id="ARBA00022475"/>
    </source>
</evidence>
<evidence type="ECO:0000256" key="4">
    <source>
        <dbReference type="ARBA" id="ARBA00023224"/>
    </source>
</evidence>
<keyword evidence="4 6" id="KW-0807">Transducer</keyword>
<comment type="subcellular location">
    <subcellularLocation>
        <location evidence="1">Cell membrane</location>
    </subcellularLocation>
</comment>
<dbReference type="Pfam" id="PF00672">
    <property type="entry name" value="HAMP"/>
    <property type="match status" value="1"/>
</dbReference>
<dbReference type="PROSITE" id="PS50111">
    <property type="entry name" value="CHEMOTAXIS_TRANSDUC_2"/>
    <property type="match status" value="1"/>
</dbReference>
<organism evidence="10 11">
    <name type="scientific">Metabacillus halosaccharovorans</name>
    <dbReference type="NCBI Taxonomy" id="930124"/>
    <lineage>
        <taxon>Bacteria</taxon>
        <taxon>Bacillati</taxon>
        <taxon>Bacillota</taxon>
        <taxon>Bacilli</taxon>
        <taxon>Bacillales</taxon>
        <taxon>Bacillaceae</taxon>
        <taxon>Metabacillus</taxon>
    </lineage>
</organism>
<dbReference type="Gene3D" id="1.10.287.950">
    <property type="entry name" value="Methyl-accepting chemotaxis protein"/>
    <property type="match status" value="1"/>
</dbReference>
<dbReference type="EMBL" id="JAOYEY010000020">
    <property type="protein sequence ID" value="MCV9884524.1"/>
    <property type="molecule type" value="Genomic_DNA"/>
</dbReference>
<reference evidence="10 11" key="1">
    <citation type="submission" date="2022-10" db="EMBL/GenBank/DDBJ databases">
        <title>Draft genome assembly of moderately radiation resistant bacterium Metabacillus halosaccharovorans.</title>
        <authorList>
            <person name="Pal S."/>
            <person name="Gopinathan A."/>
        </authorList>
    </citation>
    <scope>NUCLEOTIDE SEQUENCE [LARGE SCALE GENOMIC DNA]</scope>
    <source>
        <strain evidence="10 11">VITHBRA001</strain>
    </source>
</reference>
<dbReference type="InterPro" id="IPR003660">
    <property type="entry name" value="HAMP_dom"/>
</dbReference>
<evidence type="ECO:0000259" key="8">
    <source>
        <dbReference type="PROSITE" id="PS50111"/>
    </source>
</evidence>
<dbReference type="PANTHER" id="PTHR32089:SF112">
    <property type="entry name" value="LYSOZYME-LIKE PROTEIN-RELATED"/>
    <property type="match status" value="1"/>
</dbReference>
<dbReference type="PROSITE" id="PS50885">
    <property type="entry name" value="HAMP"/>
    <property type="match status" value="1"/>
</dbReference>
<feature type="domain" description="Methyl-accepting transducer" evidence="8">
    <location>
        <begin position="284"/>
        <end position="520"/>
    </location>
</feature>
<comment type="caution">
    <text evidence="10">The sequence shown here is derived from an EMBL/GenBank/DDBJ whole genome shotgun (WGS) entry which is preliminary data.</text>
</comment>
<dbReference type="CDD" id="cd06225">
    <property type="entry name" value="HAMP"/>
    <property type="match status" value="1"/>
</dbReference>
<dbReference type="Gene3D" id="6.10.340.10">
    <property type="match status" value="1"/>
</dbReference>
<keyword evidence="7" id="KW-0812">Transmembrane</keyword>
<evidence type="ECO:0000313" key="11">
    <source>
        <dbReference type="Proteomes" id="UP001526147"/>
    </source>
</evidence>
<keyword evidence="11" id="KW-1185">Reference proteome</keyword>
<comment type="similarity">
    <text evidence="5">Belongs to the methyl-accepting chemotaxis (MCP) protein family.</text>
</comment>
<evidence type="ECO:0000313" key="10">
    <source>
        <dbReference type="EMBL" id="MCV9884524.1"/>
    </source>
</evidence>
<dbReference type="PANTHER" id="PTHR32089">
    <property type="entry name" value="METHYL-ACCEPTING CHEMOTAXIS PROTEIN MCPB"/>
    <property type="match status" value="1"/>
</dbReference>
<gene>
    <name evidence="10" type="ORF">OIH86_02545</name>
</gene>
<evidence type="ECO:0000256" key="7">
    <source>
        <dbReference type="SAM" id="Phobius"/>
    </source>
</evidence>
<proteinExistence type="inferred from homology"/>
<dbReference type="CDD" id="cd11386">
    <property type="entry name" value="MCP_signal"/>
    <property type="match status" value="1"/>
</dbReference>
<feature type="transmembrane region" description="Helical" evidence="7">
    <location>
        <begin position="191"/>
        <end position="216"/>
    </location>
</feature>
<dbReference type="InterPro" id="IPR004089">
    <property type="entry name" value="MCPsignal_dom"/>
</dbReference>
<sequence length="570" mass="62510">MKLLRNLKMMKKLLIIIIVSALSLGTVGYMGLHYINSMAKDSEEMYKDSLIPLNSIMQIRVNARASDAYTIELLVTKDPERNIELRDEITSAWEEADAIINDLKGKHLSPENVKLIDEYTMKAEALSSTRDQVIKLALENKNEDAYDLYLKSVEPNRKALNETLKSMQQNNLTYATSINDENTERVDQVTAFVFIIIIIALILLVVLSTIIARMIVKPIREMRNLLSKAENGDFTGKGSYQSKDEMGELTSSYNQMSTTLQSIFTTVNDSTQQVASAAEELSASAEQSTKASEHVTITIQELASGSDVQVQNVDKSSEVMNDIMDHTKSIFDNTEKITNDVLHASKMSQDGNQAIEQVNKQMDSIYNNVTSLSQAVKSLDERTSEIGQISNVISGISAQTNLLALNAAIEAARAGEHGKGFAVVADEVRKLAEESNKSTEQISNLISLIQKDAENTLNTMNKASEEVNSGIKVVNTAGSSFQKIDIAVNNVVSQIEDISKAVKDLTAGTEHVTSSINEVSEVAKESASITQNISAATEEQLASMEEISASSQSLATLADDLQNLMKKFNI</sequence>
<dbReference type="SUPFAM" id="SSF58104">
    <property type="entry name" value="Methyl-accepting chemotaxis protein (MCP) signaling domain"/>
    <property type="match status" value="1"/>
</dbReference>
<dbReference type="InterPro" id="IPR004090">
    <property type="entry name" value="Chemotax_Me-accpt_rcpt"/>
</dbReference>
<dbReference type="Pfam" id="PF00015">
    <property type="entry name" value="MCPsignal"/>
    <property type="match status" value="1"/>
</dbReference>
<evidence type="ECO:0000259" key="9">
    <source>
        <dbReference type="PROSITE" id="PS50885"/>
    </source>
</evidence>
<dbReference type="InterPro" id="IPR024478">
    <property type="entry name" value="HlyB_4HB_MCP"/>
</dbReference>
<dbReference type="RefSeq" id="WP_264141478.1">
    <property type="nucleotide sequence ID" value="NZ_JAOYEY010000020.1"/>
</dbReference>
<dbReference type="Proteomes" id="UP001526147">
    <property type="component" value="Unassembled WGS sequence"/>
</dbReference>
<evidence type="ECO:0000256" key="5">
    <source>
        <dbReference type="ARBA" id="ARBA00029447"/>
    </source>
</evidence>
<dbReference type="SMART" id="SM00283">
    <property type="entry name" value="MA"/>
    <property type="match status" value="1"/>
</dbReference>
<evidence type="ECO:0000256" key="1">
    <source>
        <dbReference type="ARBA" id="ARBA00004236"/>
    </source>
</evidence>
<protein>
    <submittedName>
        <fullName evidence="10">Methyl-accepting chemotaxis protein</fullName>
    </submittedName>
</protein>
<dbReference type="PRINTS" id="PR00260">
    <property type="entry name" value="CHEMTRNSDUCR"/>
</dbReference>
<dbReference type="Pfam" id="PF12729">
    <property type="entry name" value="4HB_MCP_1"/>
    <property type="match status" value="1"/>
</dbReference>
<dbReference type="SMART" id="SM00304">
    <property type="entry name" value="HAMP"/>
    <property type="match status" value="1"/>
</dbReference>
<keyword evidence="2" id="KW-1003">Cell membrane</keyword>
<keyword evidence="7" id="KW-1133">Transmembrane helix</keyword>
<keyword evidence="3 7" id="KW-0472">Membrane</keyword>